<dbReference type="Proteomes" id="UP000548326">
    <property type="component" value="Unassembled WGS sequence"/>
</dbReference>
<protein>
    <recommendedName>
        <fullName evidence="5">Chaperone of endosialidase</fullName>
    </recommendedName>
</protein>
<feature type="chain" id="PRO_5032520708" description="Chaperone of endosialidase" evidence="2">
    <location>
        <begin position="21"/>
        <end position="334"/>
    </location>
</feature>
<gene>
    <name evidence="3" type="ORF">HDF22_000451</name>
</gene>
<accession>A0A841J6I4</accession>
<keyword evidence="2" id="KW-0732">Signal</keyword>
<organism evidence="3 4">
    <name type="scientific">Mucilaginibacter lappiensis</name>
    <dbReference type="NCBI Taxonomy" id="354630"/>
    <lineage>
        <taxon>Bacteria</taxon>
        <taxon>Pseudomonadati</taxon>
        <taxon>Bacteroidota</taxon>
        <taxon>Sphingobacteriia</taxon>
        <taxon>Sphingobacteriales</taxon>
        <taxon>Sphingobacteriaceae</taxon>
        <taxon>Mucilaginibacter</taxon>
    </lineage>
</organism>
<dbReference type="EMBL" id="JACHCA010000001">
    <property type="protein sequence ID" value="MBB6126350.1"/>
    <property type="molecule type" value="Genomic_DNA"/>
</dbReference>
<evidence type="ECO:0000256" key="2">
    <source>
        <dbReference type="SAM" id="SignalP"/>
    </source>
</evidence>
<feature type="coiled-coil region" evidence="1">
    <location>
        <begin position="294"/>
        <end position="328"/>
    </location>
</feature>
<sequence>MKKVCLTIISVLSIVQLSYAQWTTAGNNIYNSNTGNVGIGINSGTAKFAVYQSTALGSITKNNLLLSSVGGAAANSVQNNIWLVRNAAGSDFTTSRLHDGISIDGSYVSPQTDTRTWWERDPTSDVQSWGTAANTYLTIKQGNLGLGTTTPAAKLDVTVASSTYTNNIKFGDATPGYLTAGTVGIFMSNNVGTPVFTVLHTGNVGIGQTNPQNKLDVNGTVHSKAVTIDLNGWSDYVFKKDYQLRPLSEVKAYIDQNQHLPEIPSEQEMVKKGLDVSEMNKLLMKKVEELTLYLIEKDQNEKKQEQTNQELKNQVTTLRVQLEFLSKVISAKQK</sequence>
<evidence type="ECO:0000256" key="1">
    <source>
        <dbReference type="SAM" id="Coils"/>
    </source>
</evidence>
<proteinExistence type="predicted"/>
<evidence type="ECO:0008006" key="5">
    <source>
        <dbReference type="Google" id="ProtNLM"/>
    </source>
</evidence>
<feature type="signal peptide" evidence="2">
    <location>
        <begin position="1"/>
        <end position="20"/>
    </location>
</feature>
<reference evidence="3 4" key="1">
    <citation type="submission" date="2020-08" db="EMBL/GenBank/DDBJ databases">
        <title>Genomic Encyclopedia of Type Strains, Phase IV (KMG-V): Genome sequencing to study the core and pangenomes of soil and plant-associated prokaryotes.</title>
        <authorList>
            <person name="Whitman W."/>
        </authorList>
    </citation>
    <scope>NUCLEOTIDE SEQUENCE [LARGE SCALE GENOMIC DNA]</scope>
    <source>
        <strain evidence="3 4">MP601</strain>
    </source>
</reference>
<dbReference type="AlphaFoldDB" id="A0A841J6I4"/>
<dbReference type="RefSeq" id="WP_183585354.1">
    <property type="nucleotide sequence ID" value="NZ_JACHCA010000001.1"/>
</dbReference>
<evidence type="ECO:0000313" key="4">
    <source>
        <dbReference type="Proteomes" id="UP000548326"/>
    </source>
</evidence>
<evidence type="ECO:0000313" key="3">
    <source>
        <dbReference type="EMBL" id="MBB6126350.1"/>
    </source>
</evidence>
<keyword evidence="1" id="KW-0175">Coiled coil</keyword>
<comment type="caution">
    <text evidence="3">The sequence shown here is derived from an EMBL/GenBank/DDBJ whole genome shotgun (WGS) entry which is preliminary data.</text>
</comment>
<name>A0A841J6I4_9SPHI</name>